<dbReference type="AlphaFoldDB" id="A0A2V3UGA5"/>
<feature type="active site" description="Proton acceptor" evidence="2">
    <location>
        <position position="198"/>
    </location>
</feature>
<dbReference type="GO" id="GO:0030170">
    <property type="term" value="F:pyridoxal phosphate binding"/>
    <property type="evidence" value="ECO:0007669"/>
    <property type="project" value="TreeGrafter"/>
</dbReference>
<keyword evidence="3 4" id="KW-0663">Pyridoxal phosphate</keyword>
<dbReference type="InterPro" id="IPR015421">
    <property type="entry name" value="PyrdxlP-dep_Trfase_major"/>
</dbReference>
<accession>A0A2V3UGA5</accession>
<dbReference type="Proteomes" id="UP000248021">
    <property type="component" value="Unassembled WGS sequence"/>
</dbReference>
<feature type="modified residue" description="N6-(pyridoxal phosphate)lysine" evidence="3">
    <location>
        <position position="198"/>
    </location>
</feature>
<name>A0A2V3UGA5_9HYPH</name>
<evidence type="ECO:0000313" key="5">
    <source>
        <dbReference type="EMBL" id="PXW64271.1"/>
    </source>
</evidence>
<dbReference type="Gene3D" id="3.90.1150.10">
    <property type="entry name" value="Aspartate Aminotransferase, domain 1"/>
    <property type="match status" value="1"/>
</dbReference>
<sequence>MAEVLKAGAAQPELARLIPPWPPRPSAEVENRMLDVVRSGLWGSTQGHVVEALGQRLAALHGVRAATCCTNGTIAIALALKAANVRAGDEVIVPAYTFLATASAPLLLGAIPVFAEIDPATLMIDPADVQRKVSGKTRAVIPVHLAGAVAEARAIRQQLAGSRIVVIEDAAQAIDATHVDGRVGTLGDMATLSFQTSKNVAAGEGGAVLTDNAELGDILWSLHNAGRSRGGGWYQHDRVGWNLRMTEMQGVLADAMLDTLDAMDAARAAGWKSLAVMAEAEGLPVQVVDPARTIRHARHLMPWQLATARRDRSLRDAVVAALQEAGIPASAGYPPINRMPAIREEVAALGGRPVDDLPVTEETAAQSWWLPQNVLLAGEEVHAAVIAAMAKALG</sequence>
<dbReference type="RefSeq" id="WP_110372383.1">
    <property type="nucleotide sequence ID" value="NZ_JAHBRY010000001.1"/>
</dbReference>
<comment type="caution">
    <text evidence="5">The sequence shown here is derived from an EMBL/GenBank/DDBJ whole genome shotgun (WGS) entry which is preliminary data.</text>
</comment>
<dbReference type="Gene3D" id="3.40.640.10">
    <property type="entry name" value="Type I PLP-dependent aspartate aminotransferase-like (Major domain)"/>
    <property type="match status" value="1"/>
</dbReference>
<proteinExistence type="inferred from homology"/>
<keyword evidence="6" id="KW-1185">Reference proteome</keyword>
<gene>
    <name evidence="5" type="ORF">C7450_10125</name>
</gene>
<dbReference type="OrthoDB" id="9768668at2"/>
<dbReference type="PANTHER" id="PTHR30244">
    <property type="entry name" value="TRANSAMINASE"/>
    <property type="match status" value="1"/>
</dbReference>
<evidence type="ECO:0000256" key="2">
    <source>
        <dbReference type="PIRSR" id="PIRSR000390-1"/>
    </source>
</evidence>
<evidence type="ECO:0000313" key="6">
    <source>
        <dbReference type="Proteomes" id="UP000248021"/>
    </source>
</evidence>
<dbReference type="CDD" id="cd00616">
    <property type="entry name" value="AHBA_syn"/>
    <property type="match status" value="1"/>
</dbReference>
<evidence type="ECO:0000256" key="1">
    <source>
        <dbReference type="ARBA" id="ARBA00037999"/>
    </source>
</evidence>
<dbReference type="InterPro" id="IPR015422">
    <property type="entry name" value="PyrdxlP-dep_Trfase_small"/>
</dbReference>
<protein>
    <submittedName>
        <fullName evidence="5">dTDP-4-amino-4,6-dideoxygalactose transaminase</fullName>
    </submittedName>
</protein>
<dbReference type="InterPro" id="IPR000653">
    <property type="entry name" value="DegT/StrS_aminotransferase"/>
</dbReference>
<evidence type="ECO:0000256" key="3">
    <source>
        <dbReference type="PIRSR" id="PIRSR000390-2"/>
    </source>
</evidence>
<dbReference type="EMBL" id="QJJK01000001">
    <property type="protein sequence ID" value="PXW64271.1"/>
    <property type="molecule type" value="Genomic_DNA"/>
</dbReference>
<dbReference type="GO" id="GO:0008483">
    <property type="term" value="F:transaminase activity"/>
    <property type="evidence" value="ECO:0007669"/>
    <property type="project" value="TreeGrafter"/>
</dbReference>
<dbReference type="PANTHER" id="PTHR30244:SF34">
    <property type="entry name" value="DTDP-4-AMINO-4,6-DIDEOXYGALACTOSE TRANSAMINASE"/>
    <property type="match status" value="1"/>
</dbReference>
<dbReference type="Pfam" id="PF01041">
    <property type="entry name" value="DegT_DnrJ_EryC1"/>
    <property type="match status" value="1"/>
</dbReference>
<dbReference type="SUPFAM" id="SSF53383">
    <property type="entry name" value="PLP-dependent transferases"/>
    <property type="match status" value="1"/>
</dbReference>
<reference evidence="5 6" key="1">
    <citation type="submission" date="2018-05" db="EMBL/GenBank/DDBJ databases">
        <title>Genomic Encyclopedia of Type Strains, Phase IV (KMG-IV): sequencing the most valuable type-strain genomes for metagenomic binning, comparative biology and taxonomic classification.</title>
        <authorList>
            <person name="Goeker M."/>
        </authorList>
    </citation>
    <scope>NUCLEOTIDE SEQUENCE [LARGE SCALE GENOMIC DNA]</scope>
    <source>
        <strain evidence="5 6">DSM 6462</strain>
    </source>
</reference>
<dbReference type="PIRSF" id="PIRSF000390">
    <property type="entry name" value="PLP_StrS"/>
    <property type="match status" value="1"/>
</dbReference>
<dbReference type="GO" id="GO:0000271">
    <property type="term" value="P:polysaccharide biosynthetic process"/>
    <property type="evidence" value="ECO:0007669"/>
    <property type="project" value="TreeGrafter"/>
</dbReference>
<dbReference type="InterPro" id="IPR015424">
    <property type="entry name" value="PyrdxlP-dep_Trfase"/>
</dbReference>
<evidence type="ECO:0000256" key="4">
    <source>
        <dbReference type="RuleBase" id="RU004508"/>
    </source>
</evidence>
<organism evidence="5 6">
    <name type="scientific">Chelatococcus asaccharovorans</name>
    <dbReference type="NCBI Taxonomy" id="28210"/>
    <lineage>
        <taxon>Bacteria</taxon>
        <taxon>Pseudomonadati</taxon>
        <taxon>Pseudomonadota</taxon>
        <taxon>Alphaproteobacteria</taxon>
        <taxon>Hyphomicrobiales</taxon>
        <taxon>Chelatococcaceae</taxon>
        <taxon>Chelatococcus</taxon>
    </lineage>
</organism>
<comment type="similarity">
    <text evidence="1 4">Belongs to the DegT/DnrJ/EryC1 family.</text>
</comment>